<keyword evidence="1" id="KW-0808">Transferase</keyword>
<dbReference type="Gene3D" id="3.40.50.10540">
    <property type="entry name" value="Crotonobetainyl-coa:carnitine coa-transferase, domain 1"/>
    <property type="match status" value="1"/>
</dbReference>
<dbReference type="AlphaFoldDB" id="A0A7R7GRV7"/>
<dbReference type="PANTHER" id="PTHR48207:SF3">
    <property type="entry name" value="SUCCINATE--HYDROXYMETHYLGLUTARATE COA-TRANSFERASE"/>
    <property type="match status" value="1"/>
</dbReference>
<keyword evidence="3" id="KW-1185">Reference proteome</keyword>
<organism evidence="2 3">
    <name type="scientific">Mycobacterium heckeshornense</name>
    <dbReference type="NCBI Taxonomy" id="110505"/>
    <lineage>
        <taxon>Bacteria</taxon>
        <taxon>Bacillati</taxon>
        <taxon>Actinomycetota</taxon>
        <taxon>Actinomycetes</taxon>
        <taxon>Mycobacteriales</taxon>
        <taxon>Mycobacteriaceae</taxon>
        <taxon>Mycobacterium</taxon>
    </lineage>
</organism>
<evidence type="ECO:0000313" key="3">
    <source>
        <dbReference type="Proteomes" id="UP000595446"/>
    </source>
</evidence>
<dbReference type="GO" id="GO:0008410">
    <property type="term" value="F:CoA-transferase activity"/>
    <property type="evidence" value="ECO:0007669"/>
    <property type="project" value="TreeGrafter"/>
</dbReference>
<dbReference type="InterPro" id="IPR003673">
    <property type="entry name" value="CoA-Trfase_fam_III"/>
</dbReference>
<dbReference type="Proteomes" id="UP000595446">
    <property type="component" value="Chromosome"/>
</dbReference>
<gene>
    <name evidence="2" type="ORF">MHEC_06440</name>
</gene>
<dbReference type="PANTHER" id="PTHR48207">
    <property type="entry name" value="SUCCINATE--HYDROXYMETHYLGLUTARATE COA-TRANSFERASE"/>
    <property type="match status" value="1"/>
</dbReference>
<accession>A0A7R7GRV7</accession>
<evidence type="ECO:0000256" key="1">
    <source>
        <dbReference type="ARBA" id="ARBA00022679"/>
    </source>
</evidence>
<proteinExistence type="predicted"/>
<protein>
    <recommendedName>
        <fullName evidence="4">CoA transferase</fullName>
    </recommendedName>
</protein>
<dbReference type="InterPro" id="IPR050483">
    <property type="entry name" value="CoA-transferase_III_domain"/>
</dbReference>
<dbReference type="InterPro" id="IPR023606">
    <property type="entry name" value="CoA-Trfase_III_dom_1_sf"/>
</dbReference>
<evidence type="ECO:0008006" key="4">
    <source>
        <dbReference type="Google" id="ProtNLM"/>
    </source>
</evidence>
<reference evidence="2 3" key="1">
    <citation type="submission" date="2020-12" db="EMBL/GenBank/DDBJ databases">
        <title>Complete genome sequence of Mycobacterium heckeshornense JCM 15655T, closely related to a pathogenic non-tuberculous mycobacterial species Mycobacterium xenopi.</title>
        <authorList>
            <person name="Yoshida M."/>
            <person name="Fukano H."/>
            <person name="Asakura T."/>
            <person name="Suzuki M."/>
            <person name="Hoshino Y."/>
        </authorList>
    </citation>
    <scope>NUCLEOTIDE SEQUENCE [LARGE SCALE GENOMIC DNA]</scope>
    <source>
        <strain evidence="2 3">JCM 15655</strain>
    </source>
</reference>
<dbReference type="SUPFAM" id="SSF89796">
    <property type="entry name" value="CoA-transferase family III (CaiB/BaiF)"/>
    <property type="match status" value="1"/>
</dbReference>
<evidence type="ECO:0000313" key="2">
    <source>
        <dbReference type="EMBL" id="BCO34211.1"/>
    </source>
</evidence>
<dbReference type="Pfam" id="PF02515">
    <property type="entry name" value="CoA_transf_3"/>
    <property type="match status" value="1"/>
</dbReference>
<dbReference type="EMBL" id="AP024237">
    <property type="protein sequence ID" value="BCO34211.1"/>
    <property type="molecule type" value="Genomic_DNA"/>
</dbReference>
<sequence length="88" mass="9124">MASRPGYDGIFQAMSGMMSVSGIPDGEPGAGPMTVGVSMVDILTSLYTTSAIPAALHHRDTQSGQGQYIDIALLDCGSRPCLTTCRTS</sequence>
<name>A0A7R7GRV7_9MYCO</name>